<evidence type="ECO:0000313" key="3">
    <source>
        <dbReference type="EMBL" id="MEU3779594.1"/>
    </source>
</evidence>
<feature type="region of interest" description="Disordered" evidence="1">
    <location>
        <begin position="64"/>
        <end position="90"/>
    </location>
</feature>
<comment type="caution">
    <text evidence="3">The sequence shown here is derived from an EMBL/GenBank/DDBJ whole genome shotgun (WGS) entry which is preliminary data.</text>
</comment>
<gene>
    <name evidence="3" type="ORF">AB0E89_03195</name>
</gene>
<keyword evidence="2" id="KW-1133">Transmembrane helix</keyword>
<proteinExistence type="predicted"/>
<evidence type="ECO:0000256" key="2">
    <source>
        <dbReference type="SAM" id="Phobius"/>
    </source>
</evidence>
<reference evidence="3 4" key="1">
    <citation type="submission" date="2024-06" db="EMBL/GenBank/DDBJ databases">
        <title>The Natural Products Discovery Center: Release of the First 8490 Sequenced Strains for Exploring Actinobacteria Biosynthetic Diversity.</title>
        <authorList>
            <person name="Kalkreuter E."/>
            <person name="Kautsar S.A."/>
            <person name="Yang D."/>
            <person name="Bader C.D."/>
            <person name="Teijaro C.N."/>
            <person name="Fluegel L."/>
            <person name="Davis C.M."/>
            <person name="Simpson J.R."/>
            <person name="Lauterbach L."/>
            <person name="Steele A.D."/>
            <person name="Gui C."/>
            <person name="Meng S."/>
            <person name="Li G."/>
            <person name="Viehrig K."/>
            <person name="Ye F."/>
            <person name="Su P."/>
            <person name="Kiefer A.F."/>
            <person name="Nichols A."/>
            <person name="Cepeda A.J."/>
            <person name="Yan W."/>
            <person name="Fan B."/>
            <person name="Jiang Y."/>
            <person name="Adhikari A."/>
            <person name="Zheng C.-J."/>
            <person name="Schuster L."/>
            <person name="Cowan T.M."/>
            <person name="Smanski M.J."/>
            <person name="Chevrette M.G."/>
            <person name="De Carvalho L.P.S."/>
            <person name="Shen B."/>
        </authorList>
    </citation>
    <scope>NUCLEOTIDE SEQUENCE [LARGE SCALE GENOMIC DNA]</scope>
    <source>
        <strain evidence="3 4">NPDC033843</strain>
    </source>
</reference>
<feature type="compositionally biased region" description="Low complexity" evidence="1">
    <location>
        <begin position="136"/>
        <end position="158"/>
    </location>
</feature>
<dbReference type="EMBL" id="JBEZVE010000002">
    <property type="protein sequence ID" value="MEU3779594.1"/>
    <property type="molecule type" value="Genomic_DNA"/>
</dbReference>
<evidence type="ECO:0000313" key="4">
    <source>
        <dbReference type="Proteomes" id="UP001550739"/>
    </source>
</evidence>
<feature type="region of interest" description="Disordered" evidence="1">
    <location>
        <begin position="130"/>
        <end position="159"/>
    </location>
</feature>
<keyword evidence="2" id="KW-0472">Membrane</keyword>
<keyword evidence="4" id="KW-1185">Reference proteome</keyword>
<sequence>MTAEHEDRAGGESGGAGPDALMAAITDERLSDESLADAAFMAEYRSATADLAVLREQLGLVAGALGADPPTEPSREPAAEAPPAPVRRLPAARRRRPLALRAVGVAAAGALVLGAGWVVVQVGHGVSDGADDKASAGDASAAEAGGDAGAKASSGAGSPLSDPGYLACARLVVEGDVTDVRRLPGTARERVTLRVTHAYKPAKSAPRVDFVVEEGMDPLLGKGDHVLVALAKGADTPEVWAVGESEIATEREALTETLPDTAGVACE</sequence>
<accession>A0ABV2ZAL1</accession>
<keyword evidence="2" id="KW-0812">Transmembrane</keyword>
<name>A0ABV2ZAL1_9ACTN</name>
<organism evidence="3 4">
    <name type="scientific">Streptomyces sp. 900129855</name>
    <dbReference type="NCBI Taxonomy" id="3155129"/>
    <lineage>
        <taxon>Bacteria</taxon>
        <taxon>Bacillati</taxon>
        <taxon>Actinomycetota</taxon>
        <taxon>Actinomycetes</taxon>
        <taxon>Kitasatosporales</taxon>
        <taxon>Streptomycetaceae</taxon>
        <taxon>Streptomyces</taxon>
    </lineage>
</organism>
<feature type="transmembrane region" description="Helical" evidence="2">
    <location>
        <begin position="98"/>
        <end position="120"/>
    </location>
</feature>
<feature type="region of interest" description="Disordered" evidence="1">
    <location>
        <begin position="1"/>
        <end position="21"/>
    </location>
</feature>
<feature type="compositionally biased region" description="Basic and acidic residues" evidence="1">
    <location>
        <begin position="1"/>
        <end position="10"/>
    </location>
</feature>
<dbReference type="Proteomes" id="UP001550739">
    <property type="component" value="Unassembled WGS sequence"/>
</dbReference>
<evidence type="ECO:0000256" key="1">
    <source>
        <dbReference type="SAM" id="MobiDB-lite"/>
    </source>
</evidence>
<dbReference type="RefSeq" id="WP_361700556.1">
    <property type="nucleotide sequence ID" value="NZ_JBEZVE010000002.1"/>
</dbReference>
<protein>
    <submittedName>
        <fullName evidence="3">Uncharacterized protein</fullName>
    </submittedName>
</protein>